<keyword evidence="3" id="KW-1185">Reference proteome</keyword>
<dbReference type="Pfam" id="PF10282">
    <property type="entry name" value="Lactonase"/>
    <property type="match status" value="1"/>
</dbReference>
<protein>
    <submittedName>
        <fullName evidence="2">Uncharacterized protein</fullName>
    </submittedName>
</protein>
<dbReference type="PANTHER" id="PTHR30344">
    <property type="entry name" value="6-PHOSPHOGLUCONOLACTONASE-RELATED"/>
    <property type="match status" value="1"/>
</dbReference>
<accession>A0A8H5HEE3</accession>
<proteinExistence type="inferred from homology"/>
<evidence type="ECO:0000313" key="2">
    <source>
        <dbReference type="EMBL" id="KAF5381738.1"/>
    </source>
</evidence>
<dbReference type="PANTHER" id="PTHR30344:SF4">
    <property type="entry name" value="CYCLASE, PUTATIVE (AFU_ORTHOLOGUE AFUA_6G11580)-RELATED"/>
    <property type="match status" value="1"/>
</dbReference>
<dbReference type="EMBL" id="JAACJP010000010">
    <property type="protein sequence ID" value="KAF5381738.1"/>
    <property type="molecule type" value="Genomic_DNA"/>
</dbReference>
<dbReference type="AlphaFoldDB" id="A0A8H5HEE3"/>
<dbReference type="Gene3D" id="2.130.10.10">
    <property type="entry name" value="YVTN repeat-like/Quinoprotein amine dehydrogenase"/>
    <property type="match status" value="1"/>
</dbReference>
<dbReference type="InterPro" id="IPR050282">
    <property type="entry name" value="Cycloisomerase_2"/>
</dbReference>
<dbReference type="OrthoDB" id="1715191at2759"/>
<dbReference type="GO" id="GO:0017057">
    <property type="term" value="F:6-phosphogluconolactonase activity"/>
    <property type="evidence" value="ECO:0007669"/>
    <property type="project" value="TreeGrafter"/>
</dbReference>
<dbReference type="Proteomes" id="UP000565441">
    <property type="component" value="Unassembled WGS sequence"/>
</dbReference>
<dbReference type="InterPro" id="IPR011045">
    <property type="entry name" value="N2O_reductase_N"/>
</dbReference>
<evidence type="ECO:0000256" key="1">
    <source>
        <dbReference type="ARBA" id="ARBA00005564"/>
    </source>
</evidence>
<sequence>MESVQEVFTSSNSTMATPVVHHILSGSFRSLSLFLLAFSPLHRTLSLVQKVDAFGPHQYLATNPRKDRVYTTSWTLPPVLSSWEVERPDAGRWSLKHLNNVPITATSSYISIPPPFTHAYSAGGPTGEVHFIDPETGGFGEKLQQILFVPEDELEKADKTRVALSHFASPFPSMPEPRLRSQRSCAISAQPRIPGFLMSTELSLFALSCSRYGSHAVEFSSATGHGFIPVLGTDTIEMYTRDPSSGLLTHIASIPSPRGAGAHDGPRHLKIHPNGKILYCVTEHTNLVDAYAITSTSLTYLASRSLLPSSIDPAHVPRFRGDTLILAPSTPEHPAPRTLFATTRGAKSSDKGWLSAFSLDPDGTFAEGAGEHFETPTSGGKANALDVLPKGDQAGQGVWILLTDDDDAAAGDGGGGVRVLEWDGVGKGVRVVAGWPAPGENGREGVRMEGGSHAVWLD</sequence>
<reference evidence="2 3" key="1">
    <citation type="journal article" date="2020" name="ISME J.">
        <title>Uncovering the hidden diversity of litter-decomposition mechanisms in mushroom-forming fungi.</title>
        <authorList>
            <person name="Floudas D."/>
            <person name="Bentzer J."/>
            <person name="Ahren D."/>
            <person name="Johansson T."/>
            <person name="Persson P."/>
            <person name="Tunlid A."/>
        </authorList>
    </citation>
    <scope>NUCLEOTIDE SEQUENCE [LARGE SCALE GENOMIC DNA]</scope>
    <source>
        <strain evidence="2 3">CBS 661.87</strain>
    </source>
</reference>
<dbReference type="InterPro" id="IPR015943">
    <property type="entry name" value="WD40/YVTN_repeat-like_dom_sf"/>
</dbReference>
<dbReference type="InterPro" id="IPR019405">
    <property type="entry name" value="Lactonase_7-beta_prop"/>
</dbReference>
<comment type="similarity">
    <text evidence="1">Belongs to the cycloisomerase 2 family.</text>
</comment>
<name>A0A8H5HEE3_9AGAR</name>
<evidence type="ECO:0000313" key="3">
    <source>
        <dbReference type="Proteomes" id="UP000565441"/>
    </source>
</evidence>
<gene>
    <name evidence="2" type="ORF">D9615_005393</name>
</gene>
<comment type="caution">
    <text evidence="2">The sequence shown here is derived from an EMBL/GenBank/DDBJ whole genome shotgun (WGS) entry which is preliminary data.</text>
</comment>
<dbReference type="SUPFAM" id="SSF50974">
    <property type="entry name" value="Nitrous oxide reductase, N-terminal domain"/>
    <property type="match status" value="1"/>
</dbReference>
<organism evidence="2 3">
    <name type="scientific">Tricholomella constricta</name>
    <dbReference type="NCBI Taxonomy" id="117010"/>
    <lineage>
        <taxon>Eukaryota</taxon>
        <taxon>Fungi</taxon>
        <taxon>Dikarya</taxon>
        <taxon>Basidiomycota</taxon>
        <taxon>Agaricomycotina</taxon>
        <taxon>Agaricomycetes</taxon>
        <taxon>Agaricomycetidae</taxon>
        <taxon>Agaricales</taxon>
        <taxon>Tricholomatineae</taxon>
        <taxon>Lyophyllaceae</taxon>
        <taxon>Tricholomella</taxon>
    </lineage>
</organism>